<comment type="caution">
    <text evidence="1">The sequence shown here is derived from an EMBL/GenBank/DDBJ whole genome shotgun (WGS) entry which is preliminary data.</text>
</comment>
<protein>
    <submittedName>
        <fullName evidence="1">Uncharacterized protein</fullName>
    </submittedName>
</protein>
<accession>A0A7J7FEG3</accession>
<reference evidence="1 2" key="1">
    <citation type="journal article" date="2020" name="Mol. Biol. Evol.">
        <title>Interspecific Gene Flow and the Evolution of Specialization in Black and White Rhinoceros.</title>
        <authorList>
            <person name="Moodley Y."/>
            <person name="Westbury M.V."/>
            <person name="Russo I.M."/>
            <person name="Gopalakrishnan S."/>
            <person name="Rakotoarivelo A."/>
            <person name="Olsen R.A."/>
            <person name="Prost S."/>
            <person name="Tunstall T."/>
            <person name="Ryder O.A."/>
            <person name="Dalen L."/>
            <person name="Bruford M.W."/>
        </authorList>
    </citation>
    <scope>NUCLEOTIDE SEQUENCE [LARGE SCALE GENOMIC DNA]</scope>
    <source>
        <strain evidence="1">SBR-YM</strain>
        <tissue evidence="1">Skin</tissue>
    </source>
</reference>
<proteinExistence type="predicted"/>
<dbReference type="AlphaFoldDB" id="A0A7J7FEG3"/>
<evidence type="ECO:0000313" key="2">
    <source>
        <dbReference type="Proteomes" id="UP000551758"/>
    </source>
</evidence>
<dbReference type="EMBL" id="JACDTQ010000750">
    <property type="protein sequence ID" value="KAF5926482.1"/>
    <property type="molecule type" value="Genomic_DNA"/>
</dbReference>
<dbReference type="Proteomes" id="UP000551758">
    <property type="component" value="Unassembled WGS sequence"/>
</dbReference>
<evidence type="ECO:0000313" key="1">
    <source>
        <dbReference type="EMBL" id="KAF5926482.1"/>
    </source>
</evidence>
<keyword evidence="2" id="KW-1185">Reference proteome</keyword>
<organism evidence="1 2">
    <name type="scientific">Diceros bicornis minor</name>
    <name type="common">South-central black rhinoceros</name>
    <dbReference type="NCBI Taxonomy" id="77932"/>
    <lineage>
        <taxon>Eukaryota</taxon>
        <taxon>Metazoa</taxon>
        <taxon>Chordata</taxon>
        <taxon>Craniata</taxon>
        <taxon>Vertebrata</taxon>
        <taxon>Euteleostomi</taxon>
        <taxon>Mammalia</taxon>
        <taxon>Eutheria</taxon>
        <taxon>Laurasiatheria</taxon>
        <taxon>Perissodactyla</taxon>
        <taxon>Rhinocerotidae</taxon>
        <taxon>Diceros</taxon>
    </lineage>
</organism>
<gene>
    <name evidence="1" type="ORF">HPG69_018385</name>
</gene>
<sequence length="333" mass="37360">MEAMKEGGCSGNWAPPGGEFRPLVGGGPRLTPFLPLIPVLSGDGSLSCRGAGPGCASEKSEELEERLRKLLLCDQKKWAASLQPMFHNIRQLLEECINAVRHNGPPITRQVQDMVLGTFSKFLESYKDEAARFIQQNAGDQTFPELHVMGNCCILRNTWESLTQAHVSPSDLDPTVQGDIRFIEDRGRDHLLPRVRALCQSLLRGYFGKSDKDLVQALQSLWQGLSRCTVMHHTPTYESLVRSLHMVVFGEYVQALAAHVRTLGPGTSGHLSAQVDMDIWKLNNVFRVHRGPDLDNLRQPIFQLSESEGRETMDQWLASFSDRFPGYLRYEAE</sequence>
<name>A0A7J7FEG3_DICBM</name>